<dbReference type="AlphaFoldDB" id="A0AAD7Z4C3"/>
<reference evidence="1" key="1">
    <citation type="journal article" date="2023" name="IScience">
        <title>Live-bearing cockroach genome reveals convergent evolutionary mechanisms linked to viviparity in insects and beyond.</title>
        <authorList>
            <person name="Fouks B."/>
            <person name="Harrison M.C."/>
            <person name="Mikhailova A.A."/>
            <person name="Marchal E."/>
            <person name="English S."/>
            <person name="Carruthers M."/>
            <person name="Jennings E.C."/>
            <person name="Chiamaka E.L."/>
            <person name="Frigard R.A."/>
            <person name="Pippel M."/>
            <person name="Attardo G.M."/>
            <person name="Benoit J.B."/>
            <person name="Bornberg-Bauer E."/>
            <person name="Tobe S.S."/>
        </authorList>
    </citation>
    <scope>NUCLEOTIDE SEQUENCE</scope>
    <source>
        <strain evidence="1">Stay&amp;Tobe</strain>
    </source>
</reference>
<dbReference type="Proteomes" id="UP001233999">
    <property type="component" value="Unassembled WGS sequence"/>
</dbReference>
<evidence type="ECO:0000313" key="2">
    <source>
        <dbReference type="Proteomes" id="UP001233999"/>
    </source>
</evidence>
<accession>A0AAD7Z4C3</accession>
<keyword evidence="2" id="KW-1185">Reference proteome</keyword>
<sequence length="97" mass="10654">FFRGVRDKCTCSCGTIEDLVMELKETVNFSTLKSTSSAGDSCNASASASRCSTLRIPGEEDQVNATTSWVTGHPVNPTYEETKVTVQQFHDNKKIIF</sequence>
<organism evidence="1 2">
    <name type="scientific">Diploptera punctata</name>
    <name type="common">Pacific beetle cockroach</name>
    <dbReference type="NCBI Taxonomy" id="6984"/>
    <lineage>
        <taxon>Eukaryota</taxon>
        <taxon>Metazoa</taxon>
        <taxon>Ecdysozoa</taxon>
        <taxon>Arthropoda</taxon>
        <taxon>Hexapoda</taxon>
        <taxon>Insecta</taxon>
        <taxon>Pterygota</taxon>
        <taxon>Neoptera</taxon>
        <taxon>Polyneoptera</taxon>
        <taxon>Dictyoptera</taxon>
        <taxon>Blattodea</taxon>
        <taxon>Blaberoidea</taxon>
        <taxon>Blaberidae</taxon>
        <taxon>Diplopterinae</taxon>
        <taxon>Diploptera</taxon>
    </lineage>
</organism>
<feature type="non-terminal residue" evidence="1">
    <location>
        <position position="1"/>
    </location>
</feature>
<name>A0AAD7Z4C3_DIPPU</name>
<evidence type="ECO:0000313" key="1">
    <source>
        <dbReference type="EMBL" id="KAJ9573556.1"/>
    </source>
</evidence>
<comment type="caution">
    <text evidence="1">The sequence shown here is derived from an EMBL/GenBank/DDBJ whole genome shotgun (WGS) entry which is preliminary data.</text>
</comment>
<proteinExistence type="predicted"/>
<protein>
    <submittedName>
        <fullName evidence="1">Uncharacterized protein</fullName>
    </submittedName>
</protein>
<gene>
    <name evidence="1" type="ORF">L9F63_009120</name>
</gene>
<dbReference type="EMBL" id="JASPKZ010010696">
    <property type="protein sequence ID" value="KAJ9573556.1"/>
    <property type="molecule type" value="Genomic_DNA"/>
</dbReference>
<reference evidence="1" key="2">
    <citation type="submission" date="2023-05" db="EMBL/GenBank/DDBJ databases">
        <authorList>
            <person name="Fouks B."/>
        </authorList>
    </citation>
    <scope>NUCLEOTIDE SEQUENCE</scope>
    <source>
        <strain evidence="1">Stay&amp;Tobe</strain>
        <tissue evidence="1">Testes</tissue>
    </source>
</reference>